<keyword evidence="4" id="KW-0732">Signal</keyword>
<gene>
    <name evidence="5" type="ORF">SE17_25255</name>
</gene>
<keyword evidence="6" id="KW-1185">Reference proteome</keyword>
<evidence type="ECO:0000256" key="1">
    <source>
        <dbReference type="ARBA" id="ARBA00004196"/>
    </source>
</evidence>
<accession>A0A0P9DDD6</accession>
<evidence type="ECO:0000313" key="6">
    <source>
        <dbReference type="Proteomes" id="UP000050509"/>
    </source>
</evidence>
<organism evidence="5 6">
    <name type="scientific">Kouleothrix aurantiaca</name>
    <dbReference type="NCBI Taxonomy" id="186479"/>
    <lineage>
        <taxon>Bacteria</taxon>
        <taxon>Bacillati</taxon>
        <taxon>Chloroflexota</taxon>
        <taxon>Chloroflexia</taxon>
        <taxon>Chloroflexales</taxon>
        <taxon>Roseiflexineae</taxon>
        <taxon>Roseiflexaceae</taxon>
        <taxon>Kouleothrix</taxon>
    </lineage>
</organism>
<evidence type="ECO:0000256" key="3">
    <source>
        <dbReference type="ARBA" id="ARBA00022448"/>
    </source>
</evidence>
<dbReference type="Gene3D" id="3.40.190.10">
    <property type="entry name" value="Periplasmic binding protein-like II"/>
    <property type="match status" value="1"/>
</dbReference>
<protein>
    <recommendedName>
        <fullName evidence="7">ABC transporter substrate-binding protein</fullName>
    </recommendedName>
</protein>
<dbReference type="Pfam" id="PF13416">
    <property type="entry name" value="SBP_bac_8"/>
    <property type="match status" value="1"/>
</dbReference>
<evidence type="ECO:0000313" key="5">
    <source>
        <dbReference type="EMBL" id="KPV50721.1"/>
    </source>
</evidence>
<dbReference type="GO" id="GO:0030313">
    <property type="term" value="C:cell envelope"/>
    <property type="evidence" value="ECO:0007669"/>
    <property type="project" value="UniProtKB-SubCell"/>
</dbReference>
<dbReference type="PANTHER" id="PTHR43649:SF31">
    <property type="entry name" value="SN-GLYCEROL-3-PHOSPHATE-BINDING PERIPLASMIC PROTEIN UGPB"/>
    <property type="match status" value="1"/>
</dbReference>
<comment type="subcellular location">
    <subcellularLocation>
        <location evidence="1">Cell envelope</location>
    </subcellularLocation>
</comment>
<keyword evidence="3" id="KW-0813">Transport</keyword>
<dbReference type="EMBL" id="LJCR01001243">
    <property type="protein sequence ID" value="KPV50721.1"/>
    <property type="molecule type" value="Genomic_DNA"/>
</dbReference>
<evidence type="ECO:0008006" key="7">
    <source>
        <dbReference type="Google" id="ProtNLM"/>
    </source>
</evidence>
<comment type="similarity">
    <text evidence="2">Belongs to the bacterial solute-binding protein 1 family.</text>
</comment>
<dbReference type="InterPro" id="IPR050490">
    <property type="entry name" value="Bact_solute-bd_prot1"/>
</dbReference>
<dbReference type="Proteomes" id="UP000050509">
    <property type="component" value="Unassembled WGS sequence"/>
</dbReference>
<name>A0A0P9DDD6_9CHLR</name>
<evidence type="ECO:0000256" key="2">
    <source>
        <dbReference type="ARBA" id="ARBA00008520"/>
    </source>
</evidence>
<proteinExistence type="inferred from homology"/>
<comment type="caution">
    <text evidence="5">The sequence shown here is derived from an EMBL/GenBank/DDBJ whole genome shotgun (WGS) entry which is preliminary data.</text>
</comment>
<dbReference type="SUPFAM" id="SSF53850">
    <property type="entry name" value="Periplasmic binding protein-like II"/>
    <property type="match status" value="1"/>
</dbReference>
<dbReference type="PANTHER" id="PTHR43649">
    <property type="entry name" value="ARABINOSE-BINDING PROTEIN-RELATED"/>
    <property type="match status" value="1"/>
</dbReference>
<sequence>MAEPTAVSGGAANAMPAATAASGGEAMNAPKIAVEDGAVLRVSSWGNPSEQKVNTDSFARFNEMYPNVKITYEPQPDNFQTKIKADFAGNTEPDVFYLDSSLMTALAPNDLLLPLDDAMAEGGVKTDDYVGDLVSLFQQNGKTYALPKDQGSLALFVNNDMAQKAGVDPASLKTWDDVTAAAKKMTAGDGPAKVYGMCANADSQRGTAFILQTGNPIIQDGKAVFNQDNAVKAIDWWYAFKKDGTGELFKELGAGWCGEAFAKGRVAMVVEGGWMLPFLADPSNGADSMKFTALPLPIPAGGNQATLVFTNGWAASARTKYPKAAAALVLFLASAANQKPILETGFALPTIKSLLNDPYFEQNPNAKVLAEAPAYGKVADLVFGGPAKKDDALKPIGDALEQVFSGGADVKSALDQAAQSVDQVLSQ</sequence>
<dbReference type="AlphaFoldDB" id="A0A0P9DDD6"/>
<dbReference type="InterPro" id="IPR006059">
    <property type="entry name" value="SBP"/>
</dbReference>
<reference evidence="5 6" key="1">
    <citation type="submission" date="2015-09" db="EMBL/GenBank/DDBJ databases">
        <title>Draft genome sequence of Kouleothrix aurantiaca JCM 19913.</title>
        <authorList>
            <person name="Hemp J."/>
        </authorList>
    </citation>
    <scope>NUCLEOTIDE SEQUENCE [LARGE SCALE GENOMIC DNA]</scope>
    <source>
        <strain evidence="5 6">COM-B</strain>
    </source>
</reference>
<evidence type="ECO:0000256" key="4">
    <source>
        <dbReference type="ARBA" id="ARBA00022729"/>
    </source>
</evidence>